<evidence type="ECO:0000256" key="1">
    <source>
        <dbReference type="SAM" id="MobiDB-lite"/>
    </source>
</evidence>
<reference evidence="2 3" key="1">
    <citation type="journal article" date="2014" name="Int. J. Syst. Evol. Microbiol.">
        <title>Bradyrhizobium ottawaense sp. nov., a symbiotic nitrogen fixing bacterium from root nodules of soybeans in Canada.</title>
        <authorList>
            <person name="Yu X."/>
            <person name="Cloutier S."/>
            <person name="Tambong J.T."/>
            <person name="Bromfield E.S."/>
        </authorList>
    </citation>
    <scope>NUCLEOTIDE SEQUENCE [LARGE SCALE GENOMIC DNA]</scope>
    <source>
        <strain evidence="2 3">OO99</strain>
    </source>
</reference>
<dbReference type="EMBL" id="CP029425">
    <property type="protein sequence ID" value="AWL95913.1"/>
    <property type="molecule type" value="Genomic_DNA"/>
</dbReference>
<protein>
    <submittedName>
        <fullName evidence="2">Uncharacterized protein</fullName>
    </submittedName>
</protein>
<dbReference type="KEGG" id="bot:CIT37_30095"/>
<sequence>MTPSLAISTALDASIQCEHPADQPAHEHAHDEGATVHSHDVAMAGDCDDDQGRPGDRHATCCGSVLCFSAVSPQAPAIAEFVVPHARCEAQPDVIGDAGAFRRHYRPPIA</sequence>
<evidence type="ECO:0000313" key="3">
    <source>
        <dbReference type="Proteomes" id="UP000215703"/>
    </source>
</evidence>
<reference evidence="2 3" key="2">
    <citation type="journal article" date="2017" name="Syst. Appl. Microbiol.">
        <title>Soybeans inoculated with root zone soils of Canadian native legumes harbour diverse and novel Bradyrhizobium spp. that possess agricultural potential.</title>
        <authorList>
            <person name="Bromfield E.S.P."/>
            <person name="Cloutier S."/>
            <person name="Tambong J.T."/>
            <person name="Tran Thi T.V."/>
        </authorList>
    </citation>
    <scope>NUCLEOTIDE SEQUENCE [LARGE SCALE GENOMIC DNA]</scope>
    <source>
        <strain evidence="2 3">OO99</strain>
    </source>
</reference>
<organism evidence="2 3">
    <name type="scientific">Bradyrhizobium ottawaense</name>
    <dbReference type="NCBI Taxonomy" id="931866"/>
    <lineage>
        <taxon>Bacteria</taxon>
        <taxon>Pseudomonadati</taxon>
        <taxon>Pseudomonadota</taxon>
        <taxon>Alphaproteobacteria</taxon>
        <taxon>Hyphomicrobiales</taxon>
        <taxon>Nitrobacteraceae</taxon>
        <taxon>Bradyrhizobium</taxon>
    </lineage>
</organism>
<feature type="compositionally biased region" description="Basic and acidic residues" evidence="1">
    <location>
        <begin position="19"/>
        <end position="40"/>
    </location>
</feature>
<proteinExistence type="predicted"/>
<gene>
    <name evidence="2" type="ORF">CIT37_30095</name>
</gene>
<name>A0A2U8PDR1_9BRAD</name>
<dbReference type="AlphaFoldDB" id="A0A2U8PDR1"/>
<dbReference type="Proteomes" id="UP000215703">
    <property type="component" value="Chromosome"/>
</dbReference>
<evidence type="ECO:0000313" key="2">
    <source>
        <dbReference type="EMBL" id="AWL95913.1"/>
    </source>
</evidence>
<feature type="region of interest" description="Disordered" evidence="1">
    <location>
        <begin position="19"/>
        <end position="55"/>
    </location>
</feature>
<accession>A0A2U8PDR1</accession>